<accession>A0A645EH24</accession>
<sequence length="91" mass="10602">MTQYELWHAIWDSLVNANFHSLEWTLGRHRRFCETFRPQTFIGNHDVTRIASRITDHRHLPLTAALLLLLPGIPSIYAGDEQGFTGFQYSF</sequence>
<evidence type="ECO:0000259" key="1">
    <source>
        <dbReference type="Pfam" id="PF00128"/>
    </source>
</evidence>
<evidence type="ECO:0000313" key="2">
    <source>
        <dbReference type="EMBL" id="MPN01308.1"/>
    </source>
</evidence>
<dbReference type="SUPFAM" id="SSF51445">
    <property type="entry name" value="(Trans)glycosidases"/>
    <property type="match status" value="1"/>
</dbReference>
<dbReference type="AlphaFoldDB" id="A0A645EH24"/>
<organism evidence="2">
    <name type="scientific">bioreactor metagenome</name>
    <dbReference type="NCBI Taxonomy" id="1076179"/>
    <lineage>
        <taxon>unclassified sequences</taxon>
        <taxon>metagenomes</taxon>
        <taxon>ecological metagenomes</taxon>
    </lineage>
</organism>
<name>A0A645EH24_9ZZZZ</name>
<dbReference type="PANTHER" id="PTHR10357">
    <property type="entry name" value="ALPHA-AMYLASE FAMILY MEMBER"/>
    <property type="match status" value="1"/>
</dbReference>
<dbReference type="Gene3D" id="3.20.20.80">
    <property type="entry name" value="Glycosidases"/>
    <property type="match status" value="1"/>
</dbReference>
<dbReference type="EMBL" id="VSSQ01047325">
    <property type="protein sequence ID" value="MPN01308.1"/>
    <property type="molecule type" value="Genomic_DNA"/>
</dbReference>
<proteinExistence type="predicted"/>
<dbReference type="GO" id="GO:0005975">
    <property type="term" value="P:carbohydrate metabolic process"/>
    <property type="evidence" value="ECO:0007669"/>
    <property type="project" value="InterPro"/>
</dbReference>
<gene>
    <name evidence="2" type="ORF">SDC9_148517</name>
</gene>
<dbReference type="InterPro" id="IPR006047">
    <property type="entry name" value="GH13_cat_dom"/>
</dbReference>
<dbReference type="Pfam" id="PF00128">
    <property type="entry name" value="Alpha-amylase"/>
    <property type="match status" value="1"/>
</dbReference>
<protein>
    <recommendedName>
        <fullName evidence="1">Glycosyl hydrolase family 13 catalytic domain-containing protein</fullName>
    </recommendedName>
</protein>
<reference evidence="2" key="1">
    <citation type="submission" date="2019-08" db="EMBL/GenBank/DDBJ databases">
        <authorList>
            <person name="Kucharzyk K."/>
            <person name="Murdoch R.W."/>
            <person name="Higgins S."/>
            <person name="Loffler F."/>
        </authorList>
    </citation>
    <scope>NUCLEOTIDE SEQUENCE</scope>
</reference>
<comment type="caution">
    <text evidence="2">The sequence shown here is derived from an EMBL/GenBank/DDBJ whole genome shotgun (WGS) entry which is preliminary data.</text>
</comment>
<feature type="domain" description="Glycosyl hydrolase family 13 catalytic" evidence="1">
    <location>
        <begin position="11"/>
        <end position="88"/>
    </location>
</feature>
<dbReference type="InterPro" id="IPR017853">
    <property type="entry name" value="GH"/>
</dbReference>